<feature type="domain" description="HpcH/HpaI aldolase/citrate lyase" evidence="6">
    <location>
        <begin position="14"/>
        <end position="217"/>
    </location>
</feature>
<proteinExistence type="predicted"/>
<sequence length="275" mass="28244">MDTAACPLDHGPALLFCPGNRPDRFAKALAAADAVILDLEDAVGPDDKDGARDSVVAALAELDRTRVVVRVNAPGAPAHDGDVAALAAYPDLTLMLPMATSAAAVEALAPHPVIALCETAHGVLEAPSIARASNCVGLMWGSEDLLADLGGRTGRAAGGGYGPALTEARTRILYAARAAGPAPVDTVLTDIADTDTLLADTVDAADGGFAAKVCIHPSQVEVVRRGFRPGEAETEHARALLAEAERHPGVFRFGGEMIDAPVLARARATLRLAEA</sequence>
<dbReference type="InterPro" id="IPR040442">
    <property type="entry name" value="Pyrv_kinase-like_dom_sf"/>
</dbReference>
<evidence type="ECO:0000259" key="6">
    <source>
        <dbReference type="Pfam" id="PF03328"/>
    </source>
</evidence>
<dbReference type="GO" id="GO:0006107">
    <property type="term" value="P:oxaloacetate metabolic process"/>
    <property type="evidence" value="ECO:0007669"/>
    <property type="project" value="TreeGrafter"/>
</dbReference>
<protein>
    <submittedName>
        <fullName evidence="7">Citrate lyase subunit beta/citryl-CoA lyase</fullName>
        <ecNumber evidence="7">4.1.3.34</ecNumber>
    </submittedName>
</protein>
<gene>
    <name evidence="7" type="ORF">HDA37_004541</name>
</gene>
<dbReference type="EMBL" id="JACCCZ010000001">
    <property type="protein sequence ID" value="NYG04256.1"/>
    <property type="molecule type" value="Genomic_DNA"/>
</dbReference>
<dbReference type="RefSeq" id="WP_179762160.1">
    <property type="nucleotide sequence ID" value="NZ_BAAAJZ010000006.1"/>
</dbReference>
<evidence type="ECO:0000256" key="1">
    <source>
        <dbReference type="ARBA" id="ARBA00001946"/>
    </source>
</evidence>
<dbReference type="EC" id="4.1.3.34" evidence="7"/>
<evidence type="ECO:0000313" key="8">
    <source>
        <dbReference type="Proteomes" id="UP000549695"/>
    </source>
</evidence>
<evidence type="ECO:0000256" key="3">
    <source>
        <dbReference type="ARBA" id="ARBA00022842"/>
    </source>
</evidence>
<dbReference type="GO" id="GO:0000287">
    <property type="term" value="F:magnesium ion binding"/>
    <property type="evidence" value="ECO:0007669"/>
    <property type="project" value="TreeGrafter"/>
</dbReference>
<dbReference type="Proteomes" id="UP000549695">
    <property type="component" value="Unassembled WGS sequence"/>
</dbReference>
<evidence type="ECO:0000256" key="2">
    <source>
        <dbReference type="ARBA" id="ARBA00022723"/>
    </source>
</evidence>
<comment type="caution">
    <text evidence="7">The sequence shown here is derived from an EMBL/GenBank/DDBJ whole genome shotgun (WGS) entry which is preliminary data.</text>
</comment>
<dbReference type="AlphaFoldDB" id="A0A852WF12"/>
<name>A0A852WF12_PSEA5</name>
<feature type="binding site" evidence="5">
    <location>
        <position position="144"/>
    </location>
    <ligand>
        <name>Mg(2+)</name>
        <dbReference type="ChEBI" id="CHEBI:18420"/>
    </ligand>
</feature>
<keyword evidence="8" id="KW-1185">Reference proteome</keyword>
<accession>A0A852WF12</accession>
<dbReference type="PIRSF" id="PIRSF015582">
    <property type="entry name" value="Cit_lyase_B"/>
    <property type="match status" value="1"/>
</dbReference>
<dbReference type="Pfam" id="PF03328">
    <property type="entry name" value="HpcH_HpaI"/>
    <property type="match status" value="1"/>
</dbReference>
<organism evidence="7 8">
    <name type="scientific">Pseudonocardia alni</name>
    <name type="common">Amycolata alni</name>
    <dbReference type="NCBI Taxonomy" id="33907"/>
    <lineage>
        <taxon>Bacteria</taxon>
        <taxon>Bacillati</taxon>
        <taxon>Actinomycetota</taxon>
        <taxon>Actinomycetes</taxon>
        <taxon>Pseudonocardiales</taxon>
        <taxon>Pseudonocardiaceae</taxon>
        <taxon>Pseudonocardia</taxon>
    </lineage>
</organism>
<keyword evidence="2 5" id="KW-0479">Metal-binding</keyword>
<feature type="binding site" evidence="4">
    <location>
        <position position="118"/>
    </location>
    <ligand>
        <name>substrate</name>
    </ligand>
</feature>
<dbReference type="InterPro" id="IPR015813">
    <property type="entry name" value="Pyrv/PenolPyrv_kinase-like_dom"/>
</dbReference>
<comment type="cofactor">
    <cofactor evidence="1">
        <name>Mg(2+)</name>
        <dbReference type="ChEBI" id="CHEBI:18420"/>
    </cofactor>
</comment>
<feature type="binding site" evidence="4">
    <location>
        <position position="70"/>
    </location>
    <ligand>
        <name>substrate</name>
    </ligand>
</feature>
<evidence type="ECO:0000313" key="7">
    <source>
        <dbReference type="EMBL" id="NYG04256.1"/>
    </source>
</evidence>
<dbReference type="PANTHER" id="PTHR32308">
    <property type="entry name" value="LYASE BETA SUBUNIT, PUTATIVE (AFU_ORTHOLOGUE AFUA_4G13030)-RELATED"/>
    <property type="match status" value="1"/>
</dbReference>
<dbReference type="GeneID" id="98054214"/>
<feature type="binding site" evidence="5">
    <location>
        <position position="118"/>
    </location>
    <ligand>
        <name>Mg(2+)</name>
        <dbReference type="ChEBI" id="CHEBI:18420"/>
    </ligand>
</feature>
<dbReference type="PANTHER" id="PTHR32308:SF10">
    <property type="entry name" value="CITRATE LYASE SUBUNIT BETA"/>
    <property type="match status" value="1"/>
</dbReference>
<dbReference type="SUPFAM" id="SSF51621">
    <property type="entry name" value="Phosphoenolpyruvate/pyruvate domain"/>
    <property type="match status" value="1"/>
</dbReference>
<dbReference type="GO" id="GO:0008816">
    <property type="term" value="F:citryl-CoA lyase activity"/>
    <property type="evidence" value="ECO:0007669"/>
    <property type="project" value="UniProtKB-EC"/>
</dbReference>
<reference evidence="7 8" key="1">
    <citation type="submission" date="2020-07" db="EMBL/GenBank/DDBJ databases">
        <title>Sequencing the genomes of 1000 actinobacteria strains.</title>
        <authorList>
            <person name="Klenk H.-P."/>
        </authorList>
    </citation>
    <scope>NUCLEOTIDE SEQUENCE [LARGE SCALE GENOMIC DNA]</scope>
    <source>
        <strain evidence="7 8">DSM 44749</strain>
    </source>
</reference>
<dbReference type="Gene3D" id="3.20.20.60">
    <property type="entry name" value="Phosphoenolpyruvate-binding domains"/>
    <property type="match status" value="1"/>
</dbReference>
<evidence type="ECO:0000256" key="4">
    <source>
        <dbReference type="PIRSR" id="PIRSR015582-1"/>
    </source>
</evidence>
<evidence type="ECO:0000256" key="5">
    <source>
        <dbReference type="PIRSR" id="PIRSR015582-2"/>
    </source>
</evidence>
<keyword evidence="7" id="KW-0456">Lyase</keyword>
<keyword evidence="3 5" id="KW-0460">Magnesium</keyword>
<dbReference type="InterPro" id="IPR011206">
    <property type="entry name" value="Citrate_lyase_beta/mcl1/mcl2"/>
</dbReference>
<dbReference type="InterPro" id="IPR005000">
    <property type="entry name" value="Aldolase/citrate-lyase_domain"/>
</dbReference>